<proteinExistence type="predicted"/>
<keyword evidence="2" id="KW-1185">Reference proteome</keyword>
<protein>
    <submittedName>
        <fullName evidence="1">Uncharacterized protein</fullName>
    </submittedName>
</protein>
<comment type="caution">
    <text evidence="1">The sequence shown here is derived from an EMBL/GenBank/DDBJ whole genome shotgun (WGS) entry which is preliminary data.</text>
</comment>
<dbReference type="AlphaFoldDB" id="A0AAN7CSA2"/>
<reference evidence="1" key="2">
    <citation type="submission" date="2023-05" db="EMBL/GenBank/DDBJ databases">
        <authorList>
            <consortium name="Lawrence Berkeley National Laboratory"/>
            <person name="Steindorff A."/>
            <person name="Hensen N."/>
            <person name="Bonometti L."/>
            <person name="Westerberg I."/>
            <person name="Brannstrom I.O."/>
            <person name="Guillou S."/>
            <person name="Cros-Aarteil S."/>
            <person name="Calhoun S."/>
            <person name="Haridas S."/>
            <person name="Kuo A."/>
            <person name="Mondo S."/>
            <person name="Pangilinan J."/>
            <person name="Riley R."/>
            <person name="Labutti K."/>
            <person name="Andreopoulos B."/>
            <person name="Lipzen A."/>
            <person name="Chen C."/>
            <person name="Yanf M."/>
            <person name="Daum C."/>
            <person name="Ng V."/>
            <person name="Clum A."/>
            <person name="Ohm R."/>
            <person name="Martin F."/>
            <person name="Silar P."/>
            <person name="Natvig D."/>
            <person name="Lalanne C."/>
            <person name="Gautier V."/>
            <person name="Ament-Velasquez S.L."/>
            <person name="Kruys A."/>
            <person name="Hutchinson M.I."/>
            <person name="Powell A.J."/>
            <person name="Barry K."/>
            <person name="Miller A.N."/>
            <person name="Grigoriev I.V."/>
            <person name="Debuchy R."/>
            <person name="Gladieux P."/>
            <person name="Thoren M.H."/>
            <person name="Johannesson H."/>
        </authorList>
    </citation>
    <scope>NUCLEOTIDE SEQUENCE</scope>
    <source>
        <strain evidence="1">CBS 359.72</strain>
    </source>
</reference>
<dbReference type="Proteomes" id="UP001303647">
    <property type="component" value="Unassembled WGS sequence"/>
</dbReference>
<name>A0AAN7CSA2_9PEZI</name>
<reference evidence="1" key="1">
    <citation type="journal article" date="2023" name="Mol. Phylogenet. Evol.">
        <title>Genome-scale phylogeny and comparative genomics of the fungal order Sordariales.</title>
        <authorList>
            <person name="Hensen N."/>
            <person name="Bonometti L."/>
            <person name="Westerberg I."/>
            <person name="Brannstrom I.O."/>
            <person name="Guillou S."/>
            <person name="Cros-Aarteil S."/>
            <person name="Calhoun S."/>
            <person name="Haridas S."/>
            <person name="Kuo A."/>
            <person name="Mondo S."/>
            <person name="Pangilinan J."/>
            <person name="Riley R."/>
            <person name="LaButti K."/>
            <person name="Andreopoulos B."/>
            <person name="Lipzen A."/>
            <person name="Chen C."/>
            <person name="Yan M."/>
            <person name="Daum C."/>
            <person name="Ng V."/>
            <person name="Clum A."/>
            <person name="Steindorff A."/>
            <person name="Ohm R.A."/>
            <person name="Martin F."/>
            <person name="Silar P."/>
            <person name="Natvig D.O."/>
            <person name="Lalanne C."/>
            <person name="Gautier V."/>
            <person name="Ament-Velasquez S.L."/>
            <person name="Kruys A."/>
            <person name="Hutchinson M.I."/>
            <person name="Powell A.J."/>
            <person name="Barry K."/>
            <person name="Miller A.N."/>
            <person name="Grigoriev I.V."/>
            <person name="Debuchy R."/>
            <person name="Gladieux P."/>
            <person name="Hiltunen Thoren M."/>
            <person name="Johannesson H."/>
        </authorList>
    </citation>
    <scope>NUCLEOTIDE SEQUENCE</scope>
    <source>
        <strain evidence="1">CBS 359.72</strain>
    </source>
</reference>
<evidence type="ECO:0000313" key="1">
    <source>
        <dbReference type="EMBL" id="KAK4247086.1"/>
    </source>
</evidence>
<organism evidence="1 2">
    <name type="scientific">Corynascus novoguineensis</name>
    <dbReference type="NCBI Taxonomy" id="1126955"/>
    <lineage>
        <taxon>Eukaryota</taxon>
        <taxon>Fungi</taxon>
        <taxon>Dikarya</taxon>
        <taxon>Ascomycota</taxon>
        <taxon>Pezizomycotina</taxon>
        <taxon>Sordariomycetes</taxon>
        <taxon>Sordariomycetidae</taxon>
        <taxon>Sordariales</taxon>
        <taxon>Chaetomiaceae</taxon>
        <taxon>Corynascus</taxon>
    </lineage>
</organism>
<gene>
    <name evidence="1" type="ORF">C7999DRAFT_14829</name>
</gene>
<sequence>KIDPEDVLNSLTLNRHANLIVELNHERAQRVSAHIKAWKAHCARVKAPFSQHSNGGPDADMACEEYNALVAMGPGIIGHVMLEYSNDQAGPWYKLMYPLVREKPITEAGEDRRKDFESYWLWRDWLEHREHHEAVEEGATPSYLMNAAGIPQGLAGCG</sequence>
<feature type="non-terminal residue" evidence="1">
    <location>
        <position position="1"/>
    </location>
</feature>
<accession>A0AAN7CSA2</accession>
<dbReference type="EMBL" id="MU857660">
    <property type="protein sequence ID" value="KAK4247086.1"/>
    <property type="molecule type" value="Genomic_DNA"/>
</dbReference>
<evidence type="ECO:0000313" key="2">
    <source>
        <dbReference type="Proteomes" id="UP001303647"/>
    </source>
</evidence>